<reference evidence="2" key="1">
    <citation type="submission" date="2020-09" db="EMBL/GenBank/DDBJ databases">
        <title>Whole genome shotgun sequence of Streptomyces cinnamonensis NBRC 15873.</title>
        <authorList>
            <person name="Komaki H."/>
            <person name="Tamura T."/>
        </authorList>
    </citation>
    <scope>NUCLEOTIDE SEQUENCE [LARGE SCALE GENOMIC DNA]</scope>
    <source>
        <strain evidence="2">NBRC 15873</strain>
    </source>
</reference>
<dbReference type="Proteomes" id="UP000660554">
    <property type="component" value="Unassembled WGS sequence"/>
</dbReference>
<protein>
    <recommendedName>
        <fullName evidence="3">DUF1059 domain-containing protein</fullName>
    </recommendedName>
</protein>
<evidence type="ECO:0000313" key="1">
    <source>
        <dbReference type="EMBL" id="GHI13133.1"/>
    </source>
</evidence>
<comment type="caution">
    <text evidence="1">The sequence shown here is derived from an EMBL/GenBank/DDBJ whole genome shotgun (WGS) entry which is preliminary data.</text>
</comment>
<gene>
    <name evidence="1" type="ORF">Scinn_25960</name>
</gene>
<dbReference type="Pfam" id="PF06348">
    <property type="entry name" value="DUF1059"/>
    <property type="match status" value="1"/>
</dbReference>
<dbReference type="InterPro" id="IPR009409">
    <property type="entry name" value="DUF1059"/>
</dbReference>
<dbReference type="EMBL" id="BNDV01000008">
    <property type="protein sequence ID" value="GHI13133.1"/>
    <property type="molecule type" value="Genomic_DNA"/>
</dbReference>
<accession>A0ABQ3NK26</accession>
<proteinExistence type="predicted"/>
<keyword evidence="2" id="KW-1185">Reference proteome</keyword>
<evidence type="ECO:0000313" key="2">
    <source>
        <dbReference type="Proteomes" id="UP000660554"/>
    </source>
</evidence>
<evidence type="ECO:0008006" key="3">
    <source>
        <dbReference type="Google" id="ProtNLM"/>
    </source>
</evidence>
<name>A0ABQ3NK26_STRVG</name>
<organism evidence="1 2">
    <name type="scientific">Streptomyces virginiae</name>
    <name type="common">Streptomyces cinnamonensis</name>
    <dbReference type="NCBI Taxonomy" id="1961"/>
    <lineage>
        <taxon>Bacteria</taxon>
        <taxon>Bacillati</taxon>
        <taxon>Actinomycetota</taxon>
        <taxon>Actinomycetes</taxon>
        <taxon>Kitasatosporales</taxon>
        <taxon>Streptomycetaceae</taxon>
        <taxon>Streptomyces</taxon>
    </lineage>
</organism>
<sequence length="82" mass="8799">MEGAPSGVGAGGHRSGRLVMRKVMDCRDYPSEMNCTLAISGEEEEVIAAAAQHAVAVHGHEDTPEFRTSLRDLLKDEAPQHA</sequence>